<keyword evidence="1" id="KW-0812">Transmembrane</keyword>
<proteinExistence type="predicted"/>
<name>A0ABC8UJ55_9AQUA</name>
<evidence type="ECO:0000313" key="2">
    <source>
        <dbReference type="EMBL" id="CAK9181078.1"/>
    </source>
</evidence>
<organism evidence="2 3">
    <name type="scientific">Ilex paraguariensis</name>
    <name type="common">yerba mate</name>
    <dbReference type="NCBI Taxonomy" id="185542"/>
    <lineage>
        <taxon>Eukaryota</taxon>
        <taxon>Viridiplantae</taxon>
        <taxon>Streptophyta</taxon>
        <taxon>Embryophyta</taxon>
        <taxon>Tracheophyta</taxon>
        <taxon>Spermatophyta</taxon>
        <taxon>Magnoliopsida</taxon>
        <taxon>eudicotyledons</taxon>
        <taxon>Gunneridae</taxon>
        <taxon>Pentapetalae</taxon>
        <taxon>asterids</taxon>
        <taxon>campanulids</taxon>
        <taxon>Aquifoliales</taxon>
        <taxon>Aquifoliaceae</taxon>
        <taxon>Ilex</taxon>
    </lineage>
</organism>
<gene>
    <name evidence="2" type="ORF">ILEXP_LOCUS51117</name>
</gene>
<keyword evidence="1" id="KW-1133">Transmembrane helix</keyword>
<keyword evidence="3" id="KW-1185">Reference proteome</keyword>
<accession>A0ABC8UJ55</accession>
<evidence type="ECO:0000313" key="3">
    <source>
        <dbReference type="Proteomes" id="UP001642360"/>
    </source>
</evidence>
<dbReference type="PANTHER" id="PTHR31170">
    <property type="entry name" value="BNAC04G53230D PROTEIN"/>
    <property type="match status" value="1"/>
</dbReference>
<dbReference type="AlphaFoldDB" id="A0ABC8UJ55"/>
<reference evidence="2 3" key="1">
    <citation type="submission" date="2024-02" db="EMBL/GenBank/DDBJ databases">
        <authorList>
            <person name="Vignale AGUSTIN F."/>
            <person name="Sosa J E."/>
            <person name="Modenutti C."/>
        </authorList>
    </citation>
    <scope>NUCLEOTIDE SEQUENCE [LARGE SCALE GENOMIC DNA]</scope>
</reference>
<sequence>MQVKSSELQGTYDDDVGAIEVIQLKSSELQGGNDDDVGAMVVMQLKSSELQGANDDDVGAVEVMQVKSSELQRANDDDVGAVEVMQLKSSELQGANDDDVGAVEGANDDDVGAVEGANDDDVGAVEGPSPRTDTNHGFKKCVVEVLKSAIEFKVLKSAIEFSKCKKSSSLHNIDLENESSHEIDTNHKFIRSVTELREAGIKFEKTKCSSLLDVKFENGIIKIPPLLVDDNTEWLFRNLIAYEQYSGKTGKTYMTDYMNFMDCLLSSPKDVEILRHSGIIDNWLGDDKVVSTMFNKMGNHVVVCVNPKNFYYGKVFKEVNKYCKHRRHGWMAFLRYNYCNSPWSILSVIVATVFLLLTVIQTGCSILQV</sequence>
<keyword evidence="1" id="KW-0472">Membrane</keyword>
<dbReference type="InterPro" id="IPR004158">
    <property type="entry name" value="DUF247_pln"/>
</dbReference>
<feature type="transmembrane region" description="Helical" evidence="1">
    <location>
        <begin position="343"/>
        <end position="367"/>
    </location>
</feature>
<dbReference type="PANTHER" id="PTHR31170:SF17">
    <property type="match status" value="1"/>
</dbReference>
<dbReference type="Proteomes" id="UP001642360">
    <property type="component" value="Unassembled WGS sequence"/>
</dbReference>
<dbReference type="EMBL" id="CAUOFW020007935">
    <property type="protein sequence ID" value="CAK9181078.1"/>
    <property type="molecule type" value="Genomic_DNA"/>
</dbReference>
<comment type="caution">
    <text evidence="2">The sequence shown here is derived from an EMBL/GenBank/DDBJ whole genome shotgun (WGS) entry which is preliminary data.</text>
</comment>
<dbReference type="Pfam" id="PF03140">
    <property type="entry name" value="DUF247"/>
    <property type="match status" value="1"/>
</dbReference>
<evidence type="ECO:0000256" key="1">
    <source>
        <dbReference type="SAM" id="Phobius"/>
    </source>
</evidence>
<protein>
    <submittedName>
        <fullName evidence="2">Uncharacterized protein</fullName>
    </submittedName>
</protein>